<comment type="caution">
    <text evidence="1">The sequence shown here is derived from an EMBL/GenBank/DDBJ whole genome shotgun (WGS) entry which is preliminary data.</text>
</comment>
<reference evidence="1 2" key="1">
    <citation type="journal article" date="2016" name="Nat. Commun.">
        <title>Thousands of microbial genomes shed light on interconnected biogeochemical processes in an aquifer system.</title>
        <authorList>
            <person name="Anantharaman K."/>
            <person name="Brown C.T."/>
            <person name="Hug L.A."/>
            <person name="Sharon I."/>
            <person name="Castelle C.J."/>
            <person name="Probst A.J."/>
            <person name="Thomas B.C."/>
            <person name="Singh A."/>
            <person name="Wilkins M.J."/>
            <person name="Karaoz U."/>
            <person name="Brodie E.L."/>
            <person name="Williams K.H."/>
            <person name="Hubbard S.S."/>
            <person name="Banfield J.F."/>
        </authorList>
    </citation>
    <scope>NUCLEOTIDE SEQUENCE [LARGE SCALE GENOMIC DNA]</scope>
</reference>
<proteinExistence type="predicted"/>
<gene>
    <name evidence="1" type="ORF">A3F19_00670</name>
</gene>
<name>A0A1F6WCD8_9BACT</name>
<evidence type="ECO:0000313" key="2">
    <source>
        <dbReference type="Proteomes" id="UP000177052"/>
    </source>
</evidence>
<dbReference type="AlphaFoldDB" id="A0A1F6WCD8"/>
<sequence length="82" mass="9348">MKNEIAAGVVHIVPADMEKVLTSDAQILAKWNGLTPIQRNEWICWTTIVKKPGTRAEHIERMVTELKEGERQPCCWPGCPHR</sequence>
<evidence type="ECO:0000313" key="1">
    <source>
        <dbReference type="EMBL" id="OGI79560.1"/>
    </source>
</evidence>
<organism evidence="1 2">
    <name type="scientific">Candidatus Nomurabacteria bacterium RIFCSPHIGHO2_12_FULL_37_29</name>
    <dbReference type="NCBI Taxonomy" id="1801759"/>
    <lineage>
        <taxon>Bacteria</taxon>
        <taxon>Candidatus Nomuraibacteriota</taxon>
    </lineage>
</organism>
<dbReference type="Pfam" id="PF13376">
    <property type="entry name" value="OmdA"/>
    <property type="match status" value="1"/>
</dbReference>
<dbReference type="EMBL" id="MFUJ01000001">
    <property type="protein sequence ID" value="OGI79560.1"/>
    <property type="molecule type" value="Genomic_DNA"/>
</dbReference>
<accession>A0A1F6WCD8</accession>
<dbReference type="Proteomes" id="UP000177052">
    <property type="component" value="Unassembled WGS sequence"/>
</dbReference>
<evidence type="ECO:0008006" key="3">
    <source>
        <dbReference type="Google" id="ProtNLM"/>
    </source>
</evidence>
<protein>
    <recommendedName>
        <fullName evidence="3">YdeI/OmpD-associated family protein</fullName>
    </recommendedName>
</protein>